<accession>A0AAE9IBX2</accession>
<evidence type="ECO:0000313" key="1">
    <source>
        <dbReference type="EMBL" id="URJ48610.1"/>
    </source>
</evidence>
<dbReference type="EMBL" id="CP097770">
    <property type="protein sequence ID" value="URJ48610.1"/>
    <property type="molecule type" value="Genomic_DNA"/>
</dbReference>
<protein>
    <submittedName>
        <fullName evidence="1">Erythromycin esterase family protein</fullName>
    </submittedName>
</protein>
<dbReference type="Gene3D" id="3.30.1870.10">
    <property type="entry name" value="EreA-like, domain 2"/>
    <property type="match status" value="1"/>
</dbReference>
<sequence length="438" mass="48868">MNSNDNLSEQNAYLKELNALFIPLDGMENLDRIVKAIGDADIVLLGEASHGTSDFYRVRAELSKKLIASKGFNIIGVEGDWPSVYRLNRYVKGMKGADSSATDALGDFTRWPTWMWANTDIRDFAEWLKDYNEVNQGGGSGCPKVGFYGIDMYSLWESMEAIIGYLEETKSPQLEQARRTYACFDPYSRDHQTYGIAAGLLSESCEKEVVELLKQIQSRRMAYPGSEEELNAEVNMLVTSSSEAYYRTMVQGGPQSWNIRDRHMVESLKRIMSYYGASAKAIVWEHNTHIGDARATDMMADGMVNVGQLLREDPEHRVFAVGFGTYQGEVLAGRAWGAPVEKMTVPPGQPGSWEYCMHQAGGGRNGMVMLTDASSMLHTVIGHRAIGVVYEPAHERFGNYVPSSMADRYDAFVHLDRTISLQPLPILQPVATDALFSE</sequence>
<dbReference type="PANTHER" id="PTHR31299:SF0">
    <property type="entry name" value="ESTERASE, PUTATIVE (AFU_ORTHOLOGUE AFUA_1G05850)-RELATED"/>
    <property type="match status" value="1"/>
</dbReference>
<reference evidence="1" key="1">
    <citation type="submission" date="2022-11" db="EMBL/GenBank/DDBJ databases">
        <authorList>
            <person name="Vasilchenko N.G."/>
            <person name="Prazdnova E.V."/>
            <person name="Gorovtsov A.V."/>
            <person name="Chistyakov V.A."/>
            <person name="Pak M.L."/>
        </authorList>
    </citation>
    <scope>NUCLEOTIDE SEQUENCE</scope>
    <source>
        <strain evidence="1">R 4.5</strain>
    </source>
</reference>
<dbReference type="GO" id="GO:0046677">
    <property type="term" value="P:response to antibiotic"/>
    <property type="evidence" value="ECO:0007669"/>
    <property type="project" value="InterPro"/>
</dbReference>
<dbReference type="Proteomes" id="UP001055784">
    <property type="component" value="Chromosome"/>
</dbReference>
<dbReference type="Pfam" id="PF05139">
    <property type="entry name" value="Erythro_esteras"/>
    <property type="match status" value="1"/>
</dbReference>
<dbReference type="RefSeq" id="WP_250259266.1">
    <property type="nucleotide sequence ID" value="NZ_CP097770.1"/>
</dbReference>
<dbReference type="PIRSF" id="PIRSF036794">
    <property type="entry name" value="UCP_erythr_ester"/>
    <property type="match status" value="1"/>
</dbReference>
<evidence type="ECO:0000313" key="2">
    <source>
        <dbReference type="Proteomes" id="UP001055784"/>
    </source>
</evidence>
<organism evidence="1 2">
    <name type="scientific">Paenibacillus polymyxa</name>
    <name type="common">Bacillus polymyxa</name>
    <dbReference type="NCBI Taxonomy" id="1406"/>
    <lineage>
        <taxon>Bacteria</taxon>
        <taxon>Bacillati</taxon>
        <taxon>Bacillota</taxon>
        <taxon>Bacilli</taxon>
        <taxon>Bacillales</taxon>
        <taxon>Paenibacillaceae</taxon>
        <taxon>Paenibacillus</taxon>
    </lineage>
</organism>
<dbReference type="Gene3D" id="1.20.1440.30">
    <property type="entry name" value="Biosynthetic Protein domain"/>
    <property type="match status" value="1"/>
</dbReference>
<name>A0AAE9IBX2_PAEPO</name>
<dbReference type="AlphaFoldDB" id="A0AAE9IBX2"/>
<gene>
    <name evidence="1" type="ORF">MF626_002877</name>
</gene>
<dbReference type="InterPro" id="IPR052036">
    <property type="entry name" value="Hydrolase/PRTase-associated"/>
</dbReference>
<dbReference type="CDD" id="cd14728">
    <property type="entry name" value="Ere-like"/>
    <property type="match status" value="1"/>
</dbReference>
<dbReference type="Gene3D" id="3.40.1660.10">
    <property type="entry name" value="EreA-like (biosynthetic domain)"/>
    <property type="match status" value="1"/>
</dbReference>
<proteinExistence type="predicted"/>
<dbReference type="InterPro" id="IPR007815">
    <property type="entry name" value="Emycin_Estase"/>
</dbReference>
<dbReference type="InterPro" id="IPR014622">
    <property type="entry name" value="UCP036794_erythomycin"/>
</dbReference>
<dbReference type="PANTHER" id="PTHR31299">
    <property type="entry name" value="ESTERASE, PUTATIVE (AFU_ORTHOLOGUE AFUA_1G05850)-RELATED"/>
    <property type="match status" value="1"/>
</dbReference>
<dbReference type="SUPFAM" id="SSF159501">
    <property type="entry name" value="EreA/ChaN-like"/>
    <property type="match status" value="1"/>
</dbReference>